<dbReference type="EMBL" id="CP117268">
    <property type="protein sequence ID" value="WFS25714.1"/>
    <property type="molecule type" value="Genomic_DNA"/>
</dbReference>
<protein>
    <submittedName>
        <fullName evidence="5">Acyl-CoA dehydrogenase family protein</fullName>
    </submittedName>
</protein>
<dbReference type="RefSeq" id="WP_142831670.1">
    <property type="nucleotide sequence ID" value="NZ_CP117268.1"/>
</dbReference>
<dbReference type="Proteomes" id="UP000318939">
    <property type="component" value="Plasmid unnamed1"/>
</dbReference>
<gene>
    <name evidence="5" type="ORF">PR018_19265</name>
</gene>
<dbReference type="InterPro" id="IPR036250">
    <property type="entry name" value="AcylCo_DH-like_C"/>
</dbReference>
<proteinExistence type="inferred from homology"/>
<feature type="domain" description="Acyl-CoA dehydrogenase C-terminal" evidence="4">
    <location>
        <begin position="242"/>
        <end position="379"/>
    </location>
</feature>
<evidence type="ECO:0000313" key="6">
    <source>
        <dbReference type="Proteomes" id="UP000318939"/>
    </source>
</evidence>
<dbReference type="Pfam" id="PF02771">
    <property type="entry name" value="Acyl-CoA_dh_N"/>
    <property type="match status" value="1"/>
</dbReference>
<reference evidence="5 6" key="1">
    <citation type="journal article" date="2019" name="Phytopathology">
        <title>A Novel Group of Rhizobium tumorigenes-Like Agrobacteria Associated with Crown Gall Disease of Rhododendron and Blueberry.</title>
        <authorList>
            <person name="Kuzmanovic N."/>
            <person name="Behrens P."/>
            <person name="Idczak E."/>
            <person name="Wagner S."/>
            <person name="Gotz M."/>
            <person name="Sproer C."/>
            <person name="Bunk B."/>
            <person name="Overmann J."/>
            <person name="Smalla K."/>
        </authorList>
    </citation>
    <scope>NUCLEOTIDE SEQUENCE [LARGE SCALE GENOMIC DNA]</scope>
    <source>
        <strain evidence="6">rho-6.2</strain>
    </source>
</reference>
<name>A0ABY8IS49_9HYPH</name>
<dbReference type="Pfam" id="PF08028">
    <property type="entry name" value="Acyl-CoA_dh_2"/>
    <property type="match status" value="1"/>
</dbReference>
<dbReference type="InterPro" id="IPR009100">
    <property type="entry name" value="AcylCoA_DH/oxidase_NM_dom_sf"/>
</dbReference>
<evidence type="ECO:0000313" key="5">
    <source>
        <dbReference type="EMBL" id="WFS25714.1"/>
    </source>
</evidence>
<organism evidence="5 6">
    <name type="scientific">Rhizobium rhododendri</name>
    <dbReference type="NCBI Taxonomy" id="2506430"/>
    <lineage>
        <taxon>Bacteria</taxon>
        <taxon>Pseudomonadati</taxon>
        <taxon>Pseudomonadota</taxon>
        <taxon>Alphaproteobacteria</taxon>
        <taxon>Hyphomicrobiales</taxon>
        <taxon>Rhizobiaceae</taxon>
        <taxon>Rhizobium/Agrobacterium group</taxon>
        <taxon>Rhizobium</taxon>
    </lineage>
</organism>
<dbReference type="Gene3D" id="1.20.140.10">
    <property type="entry name" value="Butyryl-CoA Dehydrogenase, subunit A, domain 3"/>
    <property type="match status" value="1"/>
</dbReference>
<evidence type="ECO:0000256" key="1">
    <source>
        <dbReference type="ARBA" id="ARBA00023002"/>
    </source>
</evidence>
<evidence type="ECO:0000256" key="2">
    <source>
        <dbReference type="ARBA" id="ARBA00049661"/>
    </source>
</evidence>
<dbReference type="PIRSF" id="PIRSF016578">
    <property type="entry name" value="HsaA"/>
    <property type="match status" value="1"/>
</dbReference>
<dbReference type="InterPro" id="IPR013786">
    <property type="entry name" value="AcylCoA_DH/ox_N"/>
</dbReference>
<evidence type="ECO:0000259" key="4">
    <source>
        <dbReference type="Pfam" id="PF08028"/>
    </source>
</evidence>
<dbReference type="Gene3D" id="1.10.540.10">
    <property type="entry name" value="Acyl-CoA dehydrogenase/oxidase, N-terminal domain"/>
    <property type="match status" value="1"/>
</dbReference>
<dbReference type="SUPFAM" id="SSF56645">
    <property type="entry name" value="Acyl-CoA dehydrogenase NM domain-like"/>
    <property type="match status" value="1"/>
</dbReference>
<keyword evidence="1" id="KW-0560">Oxidoreductase</keyword>
<keyword evidence="6" id="KW-1185">Reference proteome</keyword>
<dbReference type="InterPro" id="IPR050741">
    <property type="entry name" value="Acyl-CoA_dehydrogenase"/>
</dbReference>
<sequence>MTTQIDLAWGAGPTERYEELASSFRPLFNDIAKGALDRELMRTLPQAEIDRLKQAGLGALRIPVAEGGMGASLPELANILIELSNADSNITQALRGHFGFVEDVVNKAPGGSRQRWVERIVRGEIAGNAWTEVGAAKQDAFSTRVSRKDGGLVVNGTKYYTTGSIFADWIDVGATGLEGEGVSLQVRRNDPGVNVVDDWDGFGQKLTASGTTVFTDAVVDPGDIVVDDDKFRYGAAFYQLVHLATLAGIGRSLANEVAQAVAARTRHYSNSAAPRSSQDPQVLQVVGRLRSNAYAASAIVLQVAAAVERAHKAHFAGDPEAEERANAIAELETSQAVTVTSNLVLEAATIAFDALGASATRISAGLDRHWRNARTLASHNPRIYKDRIVGDFAVNGTPPPYQWRIGLAPT</sequence>
<dbReference type="InterPro" id="IPR013107">
    <property type="entry name" value="Acyl-CoA_DH_C"/>
</dbReference>
<dbReference type="SUPFAM" id="SSF47203">
    <property type="entry name" value="Acyl-CoA dehydrogenase C-terminal domain-like"/>
    <property type="match status" value="1"/>
</dbReference>
<dbReference type="PANTHER" id="PTHR48083:SF19">
    <property type="entry name" value="FLAVIN-DEPENDENT MONOOXYGENASE, OXYGENASE SUBUNIT HSAA"/>
    <property type="match status" value="1"/>
</dbReference>
<comment type="similarity">
    <text evidence="2">Belongs to the HpaH/HsaA monooxygenase family.</text>
</comment>
<dbReference type="InterPro" id="IPR046373">
    <property type="entry name" value="Acyl-CoA_Oxase/DH_mid-dom_sf"/>
</dbReference>
<keyword evidence="5" id="KW-0614">Plasmid</keyword>
<dbReference type="Gene3D" id="2.40.110.10">
    <property type="entry name" value="Butyryl-CoA Dehydrogenase, subunit A, domain 2"/>
    <property type="match status" value="1"/>
</dbReference>
<reference evidence="5 6" key="2">
    <citation type="journal article" date="2023" name="MicrobiologyOpen">
        <title>Genomics of the tumorigenes clade of the family Rhizobiaceae and description of Rhizobium rhododendri sp. nov.</title>
        <authorList>
            <person name="Kuzmanovic N."/>
            <person name="diCenzo G.C."/>
            <person name="Bunk B."/>
            <person name="Sproeer C."/>
            <person name="Fruehling A."/>
            <person name="Neumann-Schaal M."/>
            <person name="Overmann J."/>
            <person name="Smalla K."/>
        </authorList>
    </citation>
    <scope>NUCLEOTIDE SEQUENCE [LARGE SCALE GENOMIC DNA]</scope>
    <source>
        <strain evidence="6">rho-6.2</strain>
        <plasmid evidence="5 6">unnamed1</plasmid>
    </source>
</reference>
<evidence type="ECO:0000259" key="3">
    <source>
        <dbReference type="Pfam" id="PF02771"/>
    </source>
</evidence>
<accession>A0ABY8IS49</accession>
<dbReference type="InterPro" id="IPR037069">
    <property type="entry name" value="AcylCoA_DH/ox_N_sf"/>
</dbReference>
<feature type="domain" description="Acyl-CoA dehydrogenase/oxidase N-terminal" evidence="3">
    <location>
        <begin position="18"/>
        <end position="124"/>
    </location>
</feature>
<dbReference type="PANTHER" id="PTHR48083">
    <property type="entry name" value="MEDIUM-CHAIN SPECIFIC ACYL-COA DEHYDROGENASE, MITOCHONDRIAL-RELATED"/>
    <property type="match status" value="1"/>
</dbReference>
<geneLocation type="plasmid" evidence="5 6">
    <name>unnamed1</name>
</geneLocation>